<comment type="caution">
    <text evidence="1">The sequence shown here is derived from an EMBL/GenBank/DDBJ whole genome shotgun (WGS) entry which is preliminary data.</text>
</comment>
<organism evidence="1 2">
    <name type="scientific">Bizionia hallyeonensis</name>
    <dbReference type="NCBI Taxonomy" id="1123757"/>
    <lineage>
        <taxon>Bacteria</taxon>
        <taxon>Pseudomonadati</taxon>
        <taxon>Bacteroidota</taxon>
        <taxon>Flavobacteriia</taxon>
        <taxon>Flavobacteriales</taxon>
        <taxon>Flavobacteriaceae</taxon>
        <taxon>Bizionia</taxon>
    </lineage>
</organism>
<evidence type="ECO:0000313" key="1">
    <source>
        <dbReference type="EMBL" id="MFC5195964.1"/>
    </source>
</evidence>
<gene>
    <name evidence="1" type="ORF">ACFPH8_11535</name>
</gene>
<dbReference type="EMBL" id="JBHSLA010000004">
    <property type="protein sequence ID" value="MFC5195964.1"/>
    <property type="molecule type" value="Genomic_DNA"/>
</dbReference>
<sequence length="102" mass="12385">MKRNLLIIFILSFTIITCKENSSSEKQNETIEFYKNNPNQIFKKIVHQANFDSVYILYNNGVLFKRGKQYKENQRFGIWELYDRNSKLREIREWFVIQGNLK</sequence>
<proteinExistence type="predicted"/>
<dbReference type="Proteomes" id="UP001596162">
    <property type="component" value="Unassembled WGS sequence"/>
</dbReference>
<evidence type="ECO:0008006" key="3">
    <source>
        <dbReference type="Google" id="ProtNLM"/>
    </source>
</evidence>
<name>A0ABW0C7U6_9FLAO</name>
<accession>A0ABW0C7U6</accession>
<dbReference type="RefSeq" id="WP_376861099.1">
    <property type="nucleotide sequence ID" value="NZ_JBHSLA010000004.1"/>
</dbReference>
<keyword evidence="2" id="KW-1185">Reference proteome</keyword>
<evidence type="ECO:0000313" key="2">
    <source>
        <dbReference type="Proteomes" id="UP001596162"/>
    </source>
</evidence>
<reference evidence="2" key="1">
    <citation type="journal article" date="2019" name="Int. J. Syst. Evol. Microbiol.">
        <title>The Global Catalogue of Microorganisms (GCM) 10K type strain sequencing project: providing services to taxonomists for standard genome sequencing and annotation.</title>
        <authorList>
            <consortium name="The Broad Institute Genomics Platform"/>
            <consortium name="The Broad Institute Genome Sequencing Center for Infectious Disease"/>
            <person name="Wu L."/>
            <person name="Ma J."/>
        </authorList>
    </citation>
    <scope>NUCLEOTIDE SEQUENCE [LARGE SCALE GENOMIC DNA]</scope>
    <source>
        <strain evidence="2">JCM 17978</strain>
    </source>
</reference>
<protein>
    <recommendedName>
        <fullName evidence="3">MORN repeat variant</fullName>
    </recommendedName>
</protein>